<dbReference type="GO" id="GO:0030203">
    <property type="term" value="P:glycosaminoglycan metabolic process"/>
    <property type="evidence" value="ECO:0007669"/>
    <property type="project" value="TreeGrafter"/>
</dbReference>
<keyword evidence="5" id="KW-0812">Transmembrane</keyword>
<dbReference type="Gene3D" id="3.20.20.80">
    <property type="entry name" value="Glycosidases"/>
    <property type="match status" value="1"/>
</dbReference>
<feature type="non-terminal residue" evidence="7">
    <location>
        <position position="232"/>
    </location>
</feature>
<keyword evidence="4" id="KW-0378">Hydrolase</keyword>
<evidence type="ECO:0000256" key="5">
    <source>
        <dbReference type="SAM" id="Phobius"/>
    </source>
</evidence>
<name>A0A8S3YMK6_9EUPU</name>
<dbReference type="Proteomes" id="UP000678393">
    <property type="component" value="Unassembled WGS sequence"/>
</dbReference>
<dbReference type="InterPro" id="IPR025705">
    <property type="entry name" value="Beta_hexosaminidase_sua/sub"/>
</dbReference>
<keyword evidence="5" id="KW-1133">Transmembrane helix</keyword>
<dbReference type="EMBL" id="CAJHNH020000293">
    <property type="protein sequence ID" value="CAG5116732.1"/>
    <property type="molecule type" value="Genomic_DNA"/>
</dbReference>
<feature type="domain" description="Glycoside hydrolase family 20 catalytic" evidence="6">
    <location>
        <begin position="164"/>
        <end position="232"/>
    </location>
</feature>
<evidence type="ECO:0000256" key="4">
    <source>
        <dbReference type="ARBA" id="ARBA00022801"/>
    </source>
</evidence>
<accession>A0A8S3YMK6</accession>
<evidence type="ECO:0000313" key="7">
    <source>
        <dbReference type="EMBL" id="CAG5116732.1"/>
    </source>
</evidence>
<dbReference type="AlphaFoldDB" id="A0A8S3YMK6"/>
<dbReference type="Pfam" id="PF00728">
    <property type="entry name" value="Glyco_hydro_20"/>
    <property type="match status" value="1"/>
</dbReference>
<dbReference type="GO" id="GO:0005764">
    <property type="term" value="C:lysosome"/>
    <property type="evidence" value="ECO:0007669"/>
    <property type="project" value="TreeGrafter"/>
</dbReference>
<evidence type="ECO:0000313" key="8">
    <source>
        <dbReference type="Proteomes" id="UP000678393"/>
    </source>
</evidence>
<organism evidence="7 8">
    <name type="scientific">Candidula unifasciata</name>
    <dbReference type="NCBI Taxonomy" id="100452"/>
    <lineage>
        <taxon>Eukaryota</taxon>
        <taxon>Metazoa</taxon>
        <taxon>Spiralia</taxon>
        <taxon>Lophotrochozoa</taxon>
        <taxon>Mollusca</taxon>
        <taxon>Gastropoda</taxon>
        <taxon>Heterobranchia</taxon>
        <taxon>Euthyneura</taxon>
        <taxon>Panpulmonata</taxon>
        <taxon>Eupulmonata</taxon>
        <taxon>Stylommatophora</taxon>
        <taxon>Helicina</taxon>
        <taxon>Helicoidea</taxon>
        <taxon>Geomitridae</taxon>
        <taxon>Candidula</taxon>
    </lineage>
</organism>
<protein>
    <recommendedName>
        <fullName evidence="3">beta-N-acetylhexosaminidase</fullName>
        <ecNumber evidence="3">3.2.1.52</ecNumber>
    </recommendedName>
</protein>
<evidence type="ECO:0000256" key="2">
    <source>
        <dbReference type="ARBA" id="ARBA00006285"/>
    </source>
</evidence>
<evidence type="ECO:0000256" key="1">
    <source>
        <dbReference type="ARBA" id="ARBA00001231"/>
    </source>
</evidence>
<dbReference type="InterPro" id="IPR017853">
    <property type="entry name" value="GH"/>
</dbReference>
<dbReference type="GO" id="GO:0016020">
    <property type="term" value="C:membrane"/>
    <property type="evidence" value="ECO:0007669"/>
    <property type="project" value="TreeGrafter"/>
</dbReference>
<comment type="caution">
    <text evidence="7">The sequence shown here is derived from an EMBL/GenBank/DDBJ whole genome shotgun (WGS) entry which is preliminary data.</text>
</comment>
<keyword evidence="5" id="KW-0472">Membrane</keyword>
<evidence type="ECO:0000259" key="6">
    <source>
        <dbReference type="Pfam" id="PF00728"/>
    </source>
</evidence>
<dbReference type="GO" id="GO:0006689">
    <property type="term" value="P:ganglioside catabolic process"/>
    <property type="evidence" value="ECO:0007669"/>
    <property type="project" value="TreeGrafter"/>
</dbReference>
<dbReference type="PANTHER" id="PTHR22600">
    <property type="entry name" value="BETA-HEXOSAMINIDASE"/>
    <property type="match status" value="1"/>
</dbReference>
<dbReference type="SUPFAM" id="SSF51445">
    <property type="entry name" value="(Trans)glycosidases"/>
    <property type="match status" value="1"/>
</dbReference>
<dbReference type="InterPro" id="IPR015883">
    <property type="entry name" value="Glyco_hydro_20_cat"/>
</dbReference>
<dbReference type="InterPro" id="IPR029018">
    <property type="entry name" value="Hex-like_dom2"/>
</dbReference>
<dbReference type="OrthoDB" id="6157962at2759"/>
<gene>
    <name evidence="7" type="ORF">CUNI_LOCUS2290</name>
</gene>
<proteinExistence type="inferred from homology"/>
<dbReference type="EC" id="3.2.1.52" evidence="3"/>
<dbReference type="PANTHER" id="PTHR22600:SF21">
    <property type="entry name" value="BETA-HEXOSAMINIDASE A"/>
    <property type="match status" value="1"/>
</dbReference>
<reference evidence="7" key="1">
    <citation type="submission" date="2021-04" db="EMBL/GenBank/DDBJ databases">
        <authorList>
            <consortium name="Molecular Ecology Group"/>
        </authorList>
    </citation>
    <scope>NUCLEOTIDE SEQUENCE</scope>
</reference>
<comment type="catalytic activity">
    <reaction evidence="1">
        <text>Hydrolysis of terminal non-reducing N-acetyl-D-hexosamine residues in N-acetyl-beta-D-hexosaminides.</text>
        <dbReference type="EC" id="3.2.1.52"/>
    </reaction>
</comment>
<keyword evidence="8" id="KW-1185">Reference proteome</keyword>
<sequence length="232" mass="27002">MLRIQQNDMETIILVFSKTLYKGNRPPPGSPWPMPKVWHHESYVLIFTPSNLTFNSDLNDCDLIEAAYKRLLLQLETAAHYIKVRRGEGGKSVPHKNGSVHSTADNSGYVPLREIQVKVEDKSCPDYPQFGVHENCFQTLGQLMYMVENKWMVNKTFIRDEPRFGHRGFHLDTARHYYSVNILKQNLVGKLVKLLLPFLFLFYSLMNVFHWHIVDTQAFPYKSVTFPELAQK</sequence>
<dbReference type="GO" id="GO:0004563">
    <property type="term" value="F:beta-N-acetylhexosaminidase activity"/>
    <property type="evidence" value="ECO:0007669"/>
    <property type="project" value="UniProtKB-EC"/>
</dbReference>
<evidence type="ECO:0000256" key="3">
    <source>
        <dbReference type="ARBA" id="ARBA00012663"/>
    </source>
</evidence>
<comment type="similarity">
    <text evidence="2">Belongs to the glycosyl hydrolase 20 family.</text>
</comment>
<feature type="transmembrane region" description="Helical" evidence="5">
    <location>
        <begin position="194"/>
        <end position="213"/>
    </location>
</feature>
<dbReference type="SUPFAM" id="SSF55545">
    <property type="entry name" value="beta-N-acetylhexosaminidase-like domain"/>
    <property type="match status" value="1"/>
</dbReference>
<dbReference type="GO" id="GO:0005975">
    <property type="term" value="P:carbohydrate metabolic process"/>
    <property type="evidence" value="ECO:0007669"/>
    <property type="project" value="InterPro"/>
</dbReference>
<dbReference type="Gene3D" id="3.30.379.10">
    <property type="entry name" value="Chitobiase/beta-hexosaminidase domain 2-like"/>
    <property type="match status" value="1"/>
</dbReference>